<dbReference type="EMBL" id="LT985188">
    <property type="protein sequence ID" value="SPD85882.1"/>
    <property type="molecule type" value="Genomic_DNA"/>
</dbReference>
<sequence>MTRSRPIIPRNNPVAVVSRTASWRWAWAAAQVTPVLFSSYVWLIIGTLQPLLMVALLAAAVVLIAVRNTTFGLWWRYGASRLEGGHRDRVAAAIVPVASLPCLWVGRRMPAALVALPSDSDLVVSSRVVNWVVRGGYTDLQVSAVVAHGVGQQAVTRSRMVAAGEAFTLPWSLLVMLAAPIVGRLWTFGLIRGGWTVRWVVFAVAVWQSYSEGRWVGMWGVLVIATLSWSTGYLHRRWSRRLELLGDQRVISEGLGPVLAEMIRHAVPLNPRRIDRLQGVSS</sequence>
<evidence type="ECO:0000313" key="2">
    <source>
        <dbReference type="EMBL" id="SPD85882.1"/>
    </source>
</evidence>
<dbReference type="KEGG" id="mgg:MPLG2_0846"/>
<feature type="transmembrane region" description="Helical" evidence="1">
    <location>
        <begin position="51"/>
        <end position="77"/>
    </location>
</feature>
<dbReference type="AlphaFoldDB" id="A0A2N9JCM0"/>
<accession>A0A2N9JCM0</accession>
<keyword evidence="3" id="KW-1185">Reference proteome</keyword>
<name>A0A2N9JCM0_9ACTN</name>
<feature type="transmembrane region" description="Helical" evidence="1">
    <location>
        <begin position="216"/>
        <end position="234"/>
    </location>
</feature>
<dbReference type="OrthoDB" id="3768720at2"/>
<evidence type="ECO:0000313" key="3">
    <source>
        <dbReference type="Proteomes" id="UP000238164"/>
    </source>
</evidence>
<proteinExistence type="predicted"/>
<reference evidence="2 3" key="1">
    <citation type="submission" date="2018-02" db="EMBL/GenBank/DDBJ databases">
        <authorList>
            <person name="Cohen D.B."/>
            <person name="Kent A.D."/>
        </authorList>
    </citation>
    <scope>NUCLEOTIDE SEQUENCE [LARGE SCALE GENOMIC DNA]</scope>
    <source>
        <strain evidence="2">1</strain>
    </source>
</reference>
<feature type="transmembrane region" description="Helical" evidence="1">
    <location>
        <begin position="167"/>
        <end position="186"/>
    </location>
</feature>
<gene>
    <name evidence="2" type="ORF">MPLG2_0846</name>
</gene>
<organism evidence="2 3">
    <name type="scientific">Micropruina glycogenica</name>
    <dbReference type="NCBI Taxonomy" id="75385"/>
    <lineage>
        <taxon>Bacteria</taxon>
        <taxon>Bacillati</taxon>
        <taxon>Actinomycetota</taxon>
        <taxon>Actinomycetes</taxon>
        <taxon>Propionibacteriales</taxon>
        <taxon>Nocardioidaceae</taxon>
        <taxon>Micropruina</taxon>
    </lineage>
</organism>
<protein>
    <submittedName>
        <fullName evidence="2">Uncharacterized protein</fullName>
    </submittedName>
</protein>
<dbReference type="Proteomes" id="UP000238164">
    <property type="component" value="Chromosome 1"/>
</dbReference>
<keyword evidence="1" id="KW-1133">Transmembrane helix</keyword>
<keyword evidence="1" id="KW-0472">Membrane</keyword>
<dbReference type="RefSeq" id="WP_158680856.1">
    <property type="nucleotide sequence ID" value="NZ_LT985188.1"/>
</dbReference>
<evidence type="ECO:0000256" key="1">
    <source>
        <dbReference type="SAM" id="Phobius"/>
    </source>
</evidence>
<keyword evidence="1" id="KW-0812">Transmembrane</keyword>
<feature type="transmembrane region" description="Helical" evidence="1">
    <location>
        <begin position="25"/>
        <end position="45"/>
    </location>
</feature>